<evidence type="ECO:0000313" key="1">
    <source>
        <dbReference type="EMBL" id="GHA85669.1"/>
    </source>
</evidence>
<gene>
    <name evidence="1" type="ORF">GCM10009069_06100</name>
</gene>
<proteinExistence type="predicted"/>
<dbReference type="Proteomes" id="UP000634004">
    <property type="component" value="Unassembled WGS sequence"/>
</dbReference>
<accession>A0A8J3CQF3</accession>
<reference evidence="1" key="2">
    <citation type="submission" date="2020-09" db="EMBL/GenBank/DDBJ databases">
        <authorList>
            <person name="Sun Q."/>
            <person name="Kim S."/>
        </authorList>
    </citation>
    <scope>NUCLEOTIDE SEQUENCE</scope>
    <source>
        <strain evidence="1">KCTC 32513</strain>
    </source>
</reference>
<comment type="caution">
    <text evidence="1">The sequence shown here is derived from an EMBL/GenBank/DDBJ whole genome shotgun (WGS) entry which is preliminary data.</text>
</comment>
<name>A0A8J3CQF3_9PROT</name>
<dbReference type="AlphaFoldDB" id="A0A8J3CQF3"/>
<evidence type="ECO:0000313" key="2">
    <source>
        <dbReference type="Proteomes" id="UP000634004"/>
    </source>
</evidence>
<keyword evidence="2" id="KW-1185">Reference proteome</keyword>
<reference evidence="1" key="1">
    <citation type="journal article" date="2014" name="Int. J. Syst. Evol. Microbiol.">
        <title>Complete genome sequence of Corynebacterium casei LMG S-19264T (=DSM 44701T), isolated from a smear-ripened cheese.</title>
        <authorList>
            <consortium name="US DOE Joint Genome Institute (JGI-PGF)"/>
            <person name="Walter F."/>
            <person name="Albersmeier A."/>
            <person name="Kalinowski J."/>
            <person name="Ruckert C."/>
        </authorList>
    </citation>
    <scope>NUCLEOTIDE SEQUENCE</scope>
    <source>
        <strain evidence="1">KCTC 32513</strain>
    </source>
</reference>
<organism evidence="1 2">
    <name type="scientific">Algimonas arctica</name>
    <dbReference type="NCBI Taxonomy" id="1479486"/>
    <lineage>
        <taxon>Bacteria</taxon>
        <taxon>Pseudomonadati</taxon>
        <taxon>Pseudomonadota</taxon>
        <taxon>Alphaproteobacteria</taxon>
        <taxon>Maricaulales</taxon>
        <taxon>Robiginitomaculaceae</taxon>
        <taxon>Algimonas</taxon>
    </lineage>
</organism>
<dbReference type="EMBL" id="BMZH01000002">
    <property type="protein sequence ID" value="GHA85669.1"/>
    <property type="molecule type" value="Genomic_DNA"/>
</dbReference>
<protein>
    <submittedName>
        <fullName evidence="1">Uncharacterized protein</fullName>
    </submittedName>
</protein>
<sequence>MLTIIVSTYSFSSVPGILVTGFQLSSGRVETGSAITAINVAGECSNGFSRGVGAQAALSIISKSVSLRTTKCLG</sequence>